<dbReference type="GO" id="GO:0005789">
    <property type="term" value="C:endoplasmic reticulum membrane"/>
    <property type="evidence" value="ECO:0007669"/>
    <property type="project" value="UniProtKB-SubCell"/>
</dbReference>
<keyword evidence="9 15" id="KW-1133">Transmembrane helix</keyword>
<dbReference type="FunFam" id="3.40.640.10:FF:000020">
    <property type="entry name" value="sphingosine-1-phosphate lyase 1"/>
    <property type="match status" value="1"/>
</dbReference>
<proteinExistence type="inferred from homology"/>
<dbReference type="SUPFAM" id="SSF53383">
    <property type="entry name" value="PLP-dependent transferases"/>
    <property type="match status" value="1"/>
</dbReference>
<evidence type="ECO:0000256" key="3">
    <source>
        <dbReference type="ARBA" id="ARBA00004760"/>
    </source>
</evidence>
<keyword evidence="8" id="KW-0746">Sphingolipid metabolism</keyword>
<sequence length="527" mass="59874">MEKYLEYCKNIFVALLKKRYNHDFVKGSFFTILLLFSYKYYLKQKKRFNLLSFLQKLPYINKNVNNQIDSAKRDIQDQINNGQNEYINSLPENGLDELEIISKINNISSTHVQKGHISGVVYHGGEEYTNFLLRVFKKFAWANPLHFDLFPEIRKMEIEIVKMAINMFQGNEKCCGNVTYGGTESILLACKTYREWGFDEKGIDNPNIVLLESGHSAFKKAGHYFNIEIKTVPINYKTGTTTIENIIKYVDKNTVCIVGSAPAYAHGIIDPIFEIANYGKKNNIGVHVDCCMGGFLLPFLRTKINDIFDFSIPGVTSISADTHKYGYALKGSSIIMYRDQNLKKYQHFSHSDWNGGIYATPTIMGSKSGALIASAWAAMMYHGFDKYQEIATKIMEATERIKEAVKDLQEIEIIGNPKINIIAFNSETLNIYKLSSCLTEMGWHLNILQNPASFHFCITYIHISDNTIIDKFINDLKESIINVQDGQYDNIEGTAALYGMASSINQQSVTGEIVNSYIHLLSTDNII</sequence>
<keyword evidence="7" id="KW-0663">Pyridoxal phosphate</keyword>
<dbReference type="AlphaFoldDB" id="A0A5E8CJ69"/>
<comment type="pathway">
    <text evidence="4">Sphingolipid metabolism.</text>
</comment>
<comment type="pathway">
    <text evidence="3">Lipid metabolism; sphingolipid metabolism.</text>
</comment>
<dbReference type="InterPro" id="IPR015421">
    <property type="entry name" value="PyrdxlP-dep_Trfase_major"/>
</dbReference>
<evidence type="ECO:0000256" key="5">
    <source>
        <dbReference type="ARBA" id="ARBA00022692"/>
    </source>
</evidence>
<evidence type="ECO:0000256" key="4">
    <source>
        <dbReference type="ARBA" id="ARBA00004991"/>
    </source>
</evidence>
<feature type="coiled-coil region" evidence="14">
    <location>
        <begin position="387"/>
        <end position="414"/>
    </location>
</feature>
<reference evidence="16" key="1">
    <citation type="submission" date="2019-09" db="EMBL/GenBank/DDBJ databases">
        <authorList>
            <person name="Needham M D."/>
        </authorList>
    </citation>
    <scope>NUCLEOTIDE SEQUENCE</scope>
</reference>
<dbReference type="GO" id="GO:0008117">
    <property type="term" value="F:sphinganine-1-phosphate aldolase activity"/>
    <property type="evidence" value="ECO:0007669"/>
    <property type="project" value="TreeGrafter"/>
</dbReference>
<dbReference type="PANTHER" id="PTHR42735:SF6">
    <property type="entry name" value="SPHINGOSINE-1-PHOSPHATE LYASE 1"/>
    <property type="match status" value="1"/>
</dbReference>
<dbReference type="EMBL" id="CABVLZ010000004">
    <property type="protein sequence ID" value="VVU95378.1"/>
    <property type="molecule type" value="Genomic_DNA"/>
</dbReference>
<evidence type="ECO:0000256" key="6">
    <source>
        <dbReference type="ARBA" id="ARBA00022824"/>
    </source>
</evidence>
<name>A0A5E8CJ69_9ZZZZ</name>
<dbReference type="Pfam" id="PF00282">
    <property type="entry name" value="Pyridoxal_deC"/>
    <property type="match status" value="1"/>
</dbReference>
<evidence type="ECO:0000256" key="15">
    <source>
        <dbReference type="SAM" id="Phobius"/>
    </source>
</evidence>
<dbReference type="Gene3D" id="6.10.140.2150">
    <property type="match status" value="1"/>
</dbReference>
<keyword evidence="12" id="KW-0456">Lyase</keyword>
<dbReference type="InterPro" id="IPR002129">
    <property type="entry name" value="PyrdxlP-dep_de-COase"/>
</dbReference>
<evidence type="ECO:0000256" key="8">
    <source>
        <dbReference type="ARBA" id="ARBA00022919"/>
    </source>
</evidence>
<protein>
    <submittedName>
        <fullName evidence="16">Pyridoxal-dependent decarboxylase conserved domain</fullName>
    </submittedName>
</protein>
<evidence type="ECO:0000256" key="7">
    <source>
        <dbReference type="ARBA" id="ARBA00022898"/>
    </source>
</evidence>
<comment type="cofactor">
    <cofactor evidence="1">
        <name>pyridoxal 5'-phosphate</name>
        <dbReference type="ChEBI" id="CHEBI:597326"/>
    </cofactor>
</comment>
<dbReference type="Gene3D" id="3.90.1150.10">
    <property type="entry name" value="Aspartate Aminotransferase, domain 1"/>
    <property type="match status" value="1"/>
</dbReference>
<keyword evidence="10" id="KW-0443">Lipid metabolism</keyword>
<accession>A0A5E8CJ69</accession>
<dbReference type="GO" id="GO:0019752">
    <property type="term" value="P:carboxylic acid metabolic process"/>
    <property type="evidence" value="ECO:0007669"/>
    <property type="project" value="InterPro"/>
</dbReference>
<evidence type="ECO:0000313" key="16">
    <source>
        <dbReference type="EMBL" id="VVU95378.1"/>
    </source>
</evidence>
<evidence type="ECO:0000256" key="14">
    <source>
        <dbReference type="SAM" id="Coils"/>
    </source>
</evidence>
<keyword evidence="14" id="KW-0175">Coiled coil</keyword>
<dbReference type="GO" id="GO:0030170">
    <property type="term" value="F:pyridoxal phosphate binding"/>
    <property type="evidence" value="ECO:0007669"/>
    <property type="project" value="InterPro"/>
</dbReference>
<dbReference type="PANTHER" id="PTHR42735">
    <property type="match status" value="1"/>
</dbReference>
<evidence type="ECO:0000256" key="13">
    <source>
        <dbReference type="ARBA" id="ARBA00038302"/>
    </source>
</evidence>
<gene>
    <name evidence="16" type="ORF">CPAV1605_1129</name>
</gene>
<comment type="subcellular location">
    <subcellularLocation>
        <location evidence="2">Endoplasmic reticulum membrane</location>
        <topology evidence="2">Single-pass membrane protein</topology>
    </subcellularLocation>
</comment>
<evidence type="ECO:0000256" key="11">
    <source>
        <dbReference type="ARBA" id="ARBA00023136"/>
    </source>
</evidence>
<keyword evidence="11 15" id="KW-0472">Membrane</keyword>
<dbReference type="InterPro" id="IPR015422">
    <property type="entry name" value="PyrdxlP-dep_Trfase_small"/>
</dbReference>
<dbReference type="Gene3D" id="3.40.640.10">
    <property type="entry name" value="Type I PLP-dependent aspartate aminotransferase-like (Major domain)"/>
    <property type="match status" value="1"/>
</dbReference>
<evidence type="ECO:0000256" key="10">
    <source>
        <dbReference type="ARBA" id="ARBA00023098"/>
    </source>
</evidence>
<evidence type="ECO:0000256" key="12">
    <source>
        <dbReference type="ARBA" id="ARBA00023239"/>
    </source>
</evidence>
<organism evidence="16">
    <name type="scientific">seawater metagenome</name>
    <dbReference type="NCBI Taxonomy" id="1561972"/>
    <lineage>
        <taxon>unclassified sequences</taxon>
        <taxon>metagenomes</taxon>
        <taxon>ecological metagenomes</taxon>
    </lineage>
</organism>
<keyword evidence="5 15" id="KW-0812">Transmembrane</keyword>
<feature type="transmembrane region" description="Helical" evidence="15">
    <location>
        <begin position="24"/>
        <end position="42"/>
    </location>
</feature>
<keyword evidence="6" id="KW-0256">Endoplasmic reticulum</keyword>
<evidence type="ECO:0000256" key="1">
    <source>
        <dbReference type="ARBA" id="ARBA00001933"/>
    </source>
</evidence>
<comment type="similarity">
    <text evidence="13">Belongs to the group II decarboxylase family. Sphingosine-1-phosphate lyase subfamily.</text>
</comment>
<evidence type="ECO:0000256" key="2">
    <source>
        <dbReference type="ARBA" id="ARBA00004389"/>
    </source>
</evidence>
<dbReference type="InterPro" id="IPR015424">
    <property type="entry name" value="PyrdxlP-dep_Trfase"/>
</dbReference>
<dbReference type="GO" id="GO:0030149">
    <property type="term" value="P:sphingolipid catabolic process"/>
    <property type="evidence" value="ECO:0007669"/>
    <property type="project" value="TreeGrafter"/>
</dbReference>
<evidence type="ECO:0000256" key="9">
    <source>
        <dbReference type="ARBA" id="ARBA00022989"/>
    </source>
</evidence>
<dbReference type="InterPro" id="IPR050477">
    <property type="entry name" value="GrpII_AminoAcid_Decarb"/>
</dbReference>